<dbReference type="OrthoDB" id="9400965at2759"/>
<gene>
    <name evidence="1" type="ORF">DUI87_16159</name>
</gene>
<dbReference type="AlphaFoldDB" id="A0A3M0K0L2"/>
<keyword evidence="2" id="KW-1185">Reference proteome</keyword>
<dbReference type="Proteomes" id="UP000269221">
    <property type="component" value="Unassembled WGS sequence"/>
</dbReference>
<protein>
    <submittedName>
        <fullName evidence="1">Uncharacterized protein</fullName>
    </submittedName>
</protein>
<sequence length="305" mass="33077">MLMPKLLRDFDRRTTQPDAARYVLSPEFEDIIQPLPSKNNWTKILLKASTSPLNHTRRGWCGSLTLLPRAPLTTAAAAETCRTDHSLVGTLLLSGVDWEDEKHHGAAASTVLTCRYLSRGEEVIQPSNHLDGPPLDLLQQVRVLPVLETPVLDAALLVGSHESRVEGHNLLPGPAGRAALDAAQDMFGFLGKCTWLGHVQTLIHQHPQVLFRWPALDLSVPQPVLILEVALTQMPLLALGLGNLHEIPVGPLLALVQGPLDGIPSFRCGNHATQLGVILKFAEGALDPFVSLMKILNNTGPSTSL</sequence>
<proteinExistence type="predicted"/>
<reference evidence="1 2" key="1">
    <citation type="submission" date="2018-07" db="EMBL/GenBank/DDBJ databases">
        <title>A high quality draft genome assembly of the barn swallow (H. rustica rustica).</title>
        <authorList>
            <person name="Formenti G."/>
            <person name="Chiara M."/>
            <person name="Poveda L."/>
            <person name="Francoijs K.-J."/>
            <person name="Bonisoli-Alquati A."/>
            <person name="Canova L."/>
            <person name="Gianfranceschi L."/>
            <person name="Horner D.S."/>
            <person name="Saino N."/>
        </authorList>
    </citation>
    <scope>NUCLEOTIDE SEQUENCE [LARGE SCALE GENOMIC DNA]</scope>
    <source>
        <strain evidence="1">Chelidonia</strain>
        <tissue evidence="1">Blood</tissue>
    </source>
</reference>
<evidence type="ECO:0000313" key="2">
    <source>
        <dbReference type="Proteomes" id="UP000269221"/>
    </source>
</evidence>
<comment type="caution">
    <text evidence="1">The sequence shown here is derived from an EMBL/GenBank/DDBJ whole genome shotgun (WGS) entry which is preliminary data.</text>
</comment>
<name>A0A3M0K0L2_HIRRU</name>
<organism evidence="1 2">
    <name type="scientific">Hirundo rustica rustica</name>
    <dbReference type="NCBI Taxonomy" id="333673"/>
    <lineage>
        <taxon>Eukaryota</taxon>
        <taxon>Metazoa</taxon>
        <taxon>Chordata</taxon>
        <taxon>Craniata</taxon>
        <taxon>Vertebrata</taxon>
        <taxon>Euteleostomi</taxon>
        <taxon>Archelosauria</taxon>
        <taxon>Archosauria</taxon>
        <taxon>Dinosauria</taxon>
        <taxon>Saurischia</taxon>
        <taxon>Theropoda</taxon>
        <taxon>Coelurosauria</taxon>
        <taxon>Aves</taxon>
        <taxon>Neognathae</taxon>
        <taxon>Neoaves</taxon>
        <taxon>Telluraves</taxon>
        <taxon>Australaves</taxon>
        <taxon>Passeriformes</taxon>
        <taxon>Sylvioidea</taxon>
        <taxon>Hirundinidae</taxon>
        <taxon>Hirundo</taxon>
    </lineage>
</organism>
<evidence type="ECO:0000313" key="1">
    <source>
        <dbReference type="EMBL" id="RMC06715.1"/>
    </source>
</evidence>
<dbReference type="EMBL" id="QRBI01000120">
    <property type="protein sequence ID" value="RMC06715.1"/>
    <property type="molecule type" value="Genomic_DNA"/>
</dbReference>
<accession>A0A3M0K0L2</accession>